<dbReference type="Pfam" id="PF00484">
    <property type="entry name" value="Pro_CA"/>
    <property type="match status" value="1"/>
</dbReference>
<protein>
    <recommendedName>
        <fullName evidence="3">carbonic anhydrase</fullName>
        <ecNumber evidence="3">4.2.1.1</ecNumber>
    </recommendedName>
</protein>
<feature type="transmembrane region" description="Helical" evidence="12">
    <location>
        <begin position="116"/>
        <end position="143"/>
    </location>
</feature>
<evidence type="ECO:0000256" key="4">
    <source>
        <dbReference type="ARBA" id="ARBA00022692"/>
    </source>
</evidence>
<accession>A0ABY3UXS7</accession>
<dbReference type="Gene3D" id="3.40.1050.10">
    <property type="entry name" value="Carbonic anhydrase"/>
    <property type="match status" value="1"/>
</dbReference>
<comment type="catalytic activity">
    <reaction evidence="10">
        <text>hydrogencarbonate + H(+) = CO2 + H2O</text>
        <dbReference type="Rhea" id="RHEA:10748"/>
        <dbReference type="ChEBI" id="CHEBI:15377"/>
        <dbReference type="ChEBI" id="CHEBI:15378"/>
        <dbReference type="ChEBI" id="CHEBI:16526"/>
        <dbReference type="ChEBI" id="CHEBI:17544"/>
        <dbReference type="EC" id="4.2.1.1"/>
    </reaction>
</comment>
<evidence type="ECO:0000256" key="12">
    <source>
        <dbReference type="SAM" id="Phobius"/>
    </source>
</evidence>
<dbReference type="PANTHER" id="PTHR11814">
    <property type="entry name" value="SULFATE TRANSPORTER"/>
    <property type="match status" value="1"/>
</dbReference>
<evidence type="ECO:0000256" key="10">
    <source>
        <dbReference type="ARBA" id="ARBA00048348"/>
    </source>
</evidence>
<keyword evidence="4 12" id="KW-0812">Transmembrane</keyword>
<dbReference type="SMART" id="SM00947">
    <property type="entry name" value="Pro_CA"/>
    <property type="match status" value="1"/>
</dbReference>
<dbReference type="InterPro" id="IPR011547">
    <property type="entry name" value="SLC26A/SulP_dom"/>
</dbReference>
<dbReference type="SUPFAM" id="SSF53056">
    <property type="entry name" value="beta-carbonic anhydrase, cab"/>
    <property type="match status" value="1"/>
</dbReference>
<dbReference type="InterPro" id="IPR001902">
    <property type="entry name" value="SLC26A/SulP_fam"/>
</dbReference>
<feature type="domain" description="SLC26A/SulP transporter" evidence="13">
    <location>
        <begin position="17"/>
        <end position="381"/>
    </location>
</feature>
<feature type="transmembrane region" description="Helical" evidence="12">
    <location>
        <begin position="21"/>
        <end position="41"/>
    </location>
</feature>
<evidence type="ECO:0000256" key="5">
    <source>
        <dbReference type="ARBA" id="ARBA00022833"/>
    </source>
</evidence>
<evidence type="ECO:0000313" key="14">
    <source>
        <dbReference type="EMBL" id="ULP43552.1"/>
    </source>
</evidence>
<dbReference type="InterPro" id="IPR036874">
    <property type="entry name" value="Carbonic_anhydrase_sf"/>
</dbReference>
<dbReference type="InterPro" id="IPR015892">
    <property type="entry name" value="Carbonic_anhydrase_CS"/>
</dbReference>
<feature type="compositionally biased region" description="Basic and acidic residues" evidence="11">
    <location>
        <begin position="736"/>
        <end position="746"/>
    </location>
</feature>
<dbReference type="Proteomes" id="UP001055171">
    <property type="component" value="Chromosome"/>
</dbReference>
<feature type="transmembrane region" description="Helical" evidence="12">
    <location>
        <begin position="250"/>
        <end position="272"/>
    </location>
</feature>
<gene>
    <name evidence="14" type="ORF">MJO58_06145</name>
</gene>
<sequence>MNALVETARSGSLLKNLRHDVPASLVVFLVALPLSLGIAIASGAPLAAGLIAAVVGGIVAGTFGGSSVQVSGPAAGLTVVVAGLIDDFGFPMLCLMTIGAGALQIAFGLSRLARAALAIAPVVVHAMLAGIGITIILQQIHVLMGGSSHSSAWQNLVALPNGILHHELHEVITGATVIAILLVWSRLPAKIRMIPAPLVAIVAATALAIAAGLDTDRISLSGNFFDALNLPHISGATPNGKPWLDETEDIVIGVLTIALIASVESLLCAVGVDKLHNGPRTNFDKEIIGQGSANVVSGLLGGLPITGVIVRSSANAAAGARTRMSAVLHGVWILLFASLFTDLVELIPKAALAGLLIVVGAQLIKLAHIKLAWRTGNFAVYAITILSVVFLNLLEGVLIGLAVAIGFLLVRVTRAPVAVQPVGGEQSKQWRIDIDGTLSFLLLPRLTKALASVPQGTEVTLNLNADYIDDSVSETIEDWQRTHEARGGVVVIVETTGPKLQNAHARPPKRHFASPPIGLVPWRSANHENNGEASILDRVDEYHRNGSAVLHQHIAGLGGAQDPYALFLTCADSRILPNVITASGPGDLYTVRNFGNLVPADSDDRSVDAAIEFAASQLGVRSVVICGHSSCAAMKVLLDDNAGHSATPMAQWLQYAGDSLAAYRDHHPARASAAANGYSEIDQLSIVNVAIQLERLIRHPILATPVTVGDIQVVGIFFDIATTRVYEVTPRGIVCREEPPATRPADEQPAGRTHRSALPH</sequence>
<dbReference type="InterPro" id="IPR001765">
    <property type="entry name" value="Carbonic_anhydrase"/>
</dbReference>
<feature type="transmembrane region" description="Helical" evidence="12">
    <location>
        <begin position="48"/>
        <end position="68"/>
    </location>
</feature>
<proteinExistence type="inferred from homology"/>
<evidence type="ECO:0000256" key="2">
    <source>
        <dbReference type="ARBA" id="ARBA00006217"/>
    </source>
</evidence>
<dbReference type="PROSITE" id="PS00704">
    <property type="entry name" value="PROK_CO2_ANHYDRASE_1"/>
    <property type="match status" value="1"/>
</dbReference>
<evidence type="ECO:0000256" key="7">
    <source>
        <dbReference type="ARBA" id="ARBA00023136"/>
    </source>
</evidence>
<evidence type="ECO:0000313" key="15">
    <source>
        <dbReference type="Proteomes" id="UP001055171"/>
    </source>
</evidence>
<name>A0ABY3UXS7_MYCLN</name>
<organism evidence="14 15">
    <name type="scientific">Mycobacterium lentiflavum</name>
    <dbReference type="NCBI Taxonomy" id="141349"/>
    <lineage>
        <taxon>Bacteria</taxon>
        <taxon>Bacillati</taxon>
        <taxon>Actinomycetota</taxon>
        <taxon>Actinomycetes</taxon>
        <taxon>Mycobacteriales</taxon>
        <taxon>Mycobacteriaceae</taxon>
        <taxon>Mycobacterium</taxon>
        <taxon>Mycobacterium simiae complex</taxon>
    </lineage>
</organism>
<dbReference type="EC" id="4.2.1.1" evidence="3"/>
<dbReference type="Pfam" id="PF00916">
    <property type="entry name" value="Sulfate_transp"/>
    <property type="match status" value="1"/>
</dbReference>
<keyword evidence="8" id="KW-0456">Lyase</keyword>
<comment type="subcellular location">
    <subcellularLocation>
        <location evidence="1">Membrane</location>
        <topology evidence="1">Multi-pass membrane protein</topology>
    </subcellularLocation>
</comment>
<evidence type="ECO:0000256" key="1">
    <source>
        <dbReference type="ARBA" id="ARBA00004141"/>
    </source>
</evidence>
<evidence type="ECO:0000256" key="11">
    <source>
        <dbReference type="SAM" id="MobiDB-lite"/>
    </source>
</evidence>
<feature type="transmembrane region" description="Helical" evidence="12">
    <location>
        <begin position="88"/>
        <end position="109"/>
    </location>
</feature>
<feature type="region of interest" description="Disordered" evidence="11">
    <location>
        <begin position="736"/>
        <end position="760"/>
    </location>
</feature>
<feature type="transmembrane region" description="Helical" evidence="12">
    <location>
        <begin position="379"/>
        <end position="410"/>
    </location>
</feature>
<evidence type="ECO:0000256" key="3">
    <source>
        <dbReference type="ARBA" id="ARBA00012925"/>
    </source>
</evidence>
<feature type="transmembrane region" description="Helical" evidence="12">
    <location>
        <begin position="326"/>
        <end position="344"/>
    </location>
</feature>
<comment type="function">
    <text evidence="9">Catalyzes the reversible hydration of carbon dioxide to form bicarbonate.</text>
</comment>
<feature type="transmembrane region" description="Helical" evidence="12">
    <location>
        <begin position="350"/>
        <end position="367"/>
    </location>
</feature>
<evidence type="ECO:0000259" key="13">
    <source>
        <dbReference type="Pfam" id="PF00916"/>
    </source>
</evidence>
<evidence type="ECO:0000256" key="9">
    <source>
        <dbReference type="ARBA" id="ARBA00024993"/>
    </source>
</evidence>
<comment type="similarity">
    <text evidence="2">Belongs to the beta-class carbonic anhydrase family.</text>
</comment>
<keyword evidence="15" id="KW-1185">Reference proteome</keyword>
<feature type="transmembrane region" description="Helical" evidence="12">
    <location>
        <begin position="163"/>
        <end position="184"/>
    </location>
</feature>
<evidence type="ECO:0000256" key="6">
    <source>
        <dbReference type="ARBA" id="ARBA00022989"/>
    </source>
</evidence>
<keyword evidence="6 12" id="KW-1133">Transmembrane helix</keyword>
<dbReference type="RefSeq" id="WP_239722296.1">
    <property type="nucleotide sequence ID" value="NZ_CP092423.2"/>
</dbReference>
<keyword evidence="5" id="KW-0862">Zinc</keyword>
<feature type="transmembrane region" description="Helical" evidence="12">
    <location>
        <begin position="196"/>
        <end position="213"/>
    </location>
</feature>
<dbReference type="EMBL" id="CP092423">
    <property type="protein sequence ID" value="ULP43552.1"/>
    <property type="molecule type" value="Genomic_DNA"/>
</dbReference>
<keyword evidence="7 12" id="KW-0472">Membrane</keyword>
<reference evidence="14" key="1">
    <citation type="submission" date="2022-08" db="EMBL/GenBank/DDBJ databases">
        <title>Complete genome sequence of 14 non-tuberculosis mycobacteria type-strains.</title>
        <authorList>
            <person name="Igarashi Y."/>
            <person name="Osugi A."/>
            <person name="Mitarai S."/>
        </authorList>
    </citation>
    <scope>NUCLEOTIDE SEQUENCE</scope>
    <source>
        <strain evidence="14">ATCC 51985</strain>
    </source>
</reference>
<evidence type="ECO:0000256" key="8">
    <source>
        <dbReference type="ARBA" id="ARBA00023239"/>
    </source>
</evidence>